<protein>
    <recommendedName>
        <fullName evidence="4">Transposase</fullName>
    </recommendedName>
</protein>
<evidence type="ECO:0000313" key="3">
    <source>
        <dbReference type="Proteomes" id="UP001595990"/>
    </source>
</evidence>
<keyword evidence="3" id="KW-1185">Reference proteome</keyword>
<name>A0ABV9BUI7_9ACTN</name>
<dbReference type="Proteomes" id="UP001595990">
    <property type="component" value="Unassembled WGS sequence"/>
</dbReference>
<accession>A0ABV9BUI7</accession>
<organism evidence="2 3">
    <name type="scientific">Streptomyces ehimensis</name>
    <dbReference type="NCBI Taxonomy" id="68195"/>
    <lineage>
        <taxon>Bacteria</taxon>
        <taxon>Bacillati</taxon>
        <taxon>Actinomycetota</taxon>
        <taxon>Actinomycetes</taxon>
        <taxon>Kitasatosporales</taxon>
        <taxon>Streptomycetaceae</taxon>
        <taxon>Streptomyces</taxon>
    </lineage>
</organism>
<sequence>MRTALRSLWSIEGHPREGRRRTRIGELLGQIRDLQAEWTEEAIQRITTENTTLKQRVRQLTADNRTLDERLKAAHSNLRFQDRRVAGLEARIAGPAADTP</sequence>
<evidence type="ECO:0008006" key="4">
    <source>
        <dbReference type="Google" id="ProtNLM"/>
    </source>
</evidence>
<reference evidence="3" key="1">
    <citation type="journal article" date="2019" name="Int. J. Syst. Evol. Microbiol.">
        <title>The Global Catalogue of Microorganisms (GCM) 10K type strain sequencing project: providing services to taxonomists for standard genome sequencing and annotation.</title>
        <authorList>
            <consortium name="The Broad Institute Genomics Platform"/>
            <consortium name="The Broad Institute Genome Sequencing Center for Infectious Disease"/>
            <person name="Wu L."/>
            <person name="Ma J."/>
        </authorList>
    </citation>
    <scope>NUCLEOTIDE SEQUENCE [LARGE SCALE GENOMIC DNA]</scope>
    <source>
        <strain evidence="3">CECT 8064</strain>
    </source>
</reference>
<gene>
    <name evidence="2" type="ORF">ACFPEN_31070</name>
</gene>
<dbReference type="EMBL" id="JBHSFS010000019">
    <property type="protein sequence ID" value="MFC4517340.1"/>
    <property type="molecule type" value="Genomic_DNA"/>
</dbReference>
<dbReference type="RefSeq" id="WP_417924034.1">
    <property type="nucleotide sequence ID" value="NZ_JBHSFS010000019.1"/>
</dbReference>
<evidence type="ECO:0000313" key="2">
    <source>
        <dbReference type="EMBL" id="MFC4517340.1"/>
    </source>
</evidence>
<keyword evidence="1" id="KW-0175">Coiled coil</keyword>
<comment type="caution">
    <text evidence="2">The sequence shown here is derived from an EMBL/GenBank/DDBJ whole genome shotgun (WGS) entry which is preliminary data.</text>
</comment>
<evidence type="ECO:0000256" key="1">
    <source>
        <dbReference type="SAM" id="Coils"/>
    </source>
</evidence>
<proteinExistence type="predicted"/>
<feature type="coiled-coil region" evidence="1">
    <location>
        <begin position="43"/>
        <end position="77"/>
    </location>
</feature>